<feature type="compositionally biased region" description="Basic and acidic residues" evidence="1">
    <location>
        <begin position="32"/>
        <end position="48"/>
    </location>
</feature>
<evidence type="ECO:0000313" key="2">
    <source>
        <dbReference type="EMBL" id="KAF2900939.1"/>
    </source>
</evidence>
<feature type="region of interest" description="Disordered" evidence="1">
    <location>
        <begin position="1"/>
        <end position="48"/>
    </location>
</feature>
<name>A0A8K0D837_IGNLU</name>
<organism evidence="2 3">
    <name type="scientific">Ignelater luminosus</name>
    <name type="common">Cucubano</name>
    <name type="synonym">Pyrophorus luminosus</name>
    <dbReference type="NCBI Taxonomy" id="2038154"/>
    <lineage>
        <taxon>Eukaryota</taxon>
        <taxon>Metazoa</taxon>
        <taxon>Ecdysozoa</taxon>
        <taxon>Arthropoda</taxon>
        <taxon>Hexapoda</taxon>
        <taxon>Insecta</taxon>
        <taxon>Pterygota</taxon>
        <taxon>Neoptera</taxon>
        <taxon>Endopterygota</taxon>
        <taxon>Coleoptera</taxon>
        <taxon>Polyphaga</taxon>
        <taxon>Elateriformia</taxon>
        <taxon>Elateroidea</taxon>
        <taxon>Elateridae</taxon>
        <taxon>Agrypninae</taxon>
        <taxon>Pyrophorini</taxon>
        <taxon>Ignelater</taxon>
    </lineage>
</organism>
<proteinExistence type="predicted"/>
<keyword evidence="3" id="KW-1185">Reference proteome</keyword>
<evidence type="ECO:0000256" key="1">
    <source>
        <dbReference type="SAM" id="MobiDB-lite"/>
    </source>
</evidence>
<dbReference type="EMBL" id="VTPC01001939">
    <property type="protein sequence ID" value="KAF2900939.1"/>
    <property type="molecule type" value="Genomic_DNA"/>
</dbReference>
<gene>
    <name evidence="2" type="ORF">ILUMI_05248</name>
</gene>
<protein>
    <submittedName>
        <fullName evidence="2">Uncharacterized protein</fullName>
    </submittedName>
</protein>
<feature type="compositionally biased region" description="Acidic residues" evidence="1">
    <location>
        <begin position="1"/>
        <end position="14"/>
    </location>
</feature>
<dbReference type="Proteomes" id="UP000801492">
    <property type="component" value="Unassembled WGS sequence"/>
</dbReference>
<accession>A0A8K0D837</accession>
<reference evidence="2" key="1">
    <citation type="submission" date="2019-08" db="EMBL/GenBank/DDBJ databases">
        <title>The genome of the North American firefly Photinus pyralis.</title>
        <authorList>
            <consortium name="Photinus pyralis genome working group"/>
            <person name="Fallon T.R."/>
            <person name="Sander Lower S.E."/>
            <person name="Weng J.-K."/>
        </authorList>
    </citation>
    <scope>NUCLEOTIDE SEQUENCE</scope>
    <source>
        <strain evidence="2">TRF0915ILg1</strain>
        <tissue evidence="2">Whole body</tissue>
    </source>
</reference>
<evidence type="ECO:0000313" key="3">
    <source>
        <dbReference type="Proteomes" id="UP000801492"/>
    </source>
</evidence>
<sequence>MLDNYTDTDVESDYDEKPSVELSQPWKVEEDEPKRKWTRREKTTNIPDQEHPIINEHISGNVQTGVQIFLELSGLTLDHIVFQSKYAVQRGKNLNPKKEELLVFLGINFEMGYRQLLMFF</sequence>
<dbReference type="AlphaFoldDB" id="A0A8K0D837"/>
<comment type="caution">
    <text evidence="2">The sequence shown here is derived from an EMBL/GenBank/DDBJ whole genome shotgun (WGS) entry which is preliminary data.</text>
</comment>